<dbReference type="EMBL" id="NHOO01000004">
    <property type="protein sequence ID" value="OVE49470.1"/>
    <property type="molecule type" value="Genomic_DNA"/>
</dbReference>
<evidence type="ECO:0000313" key="4">
    <source>
        <dbReference type="Proteomes" id="UP000196342"/>
    </source>
</evidence>
<keyword evidence="2" id="KW-0804">Transcription</keyword>
<reference evidence="3 4" key="1">
    <citation type="submission" date="2017-05" db="EMBL/GenBank/DDBJ databases">
        <title>Chromobacterium violaceum GHPS1 isolated from Hydrocarbon polluted soil in French Guiana display an awesome secondary metabolite arsenal and a battery of drug and heavy-metal-resistance and detoxification of xenobiotics proteins.</title>
        <authorList>
            <person name="Belbahri L."/>
        </authorList>
    </citation>
    <scope>NUCLEOTIDE SEQUENCE [LARGE SCALE GENOMIC DNA]</scope>
    <source>
        <strain evidence="3 4">GHPS1</strain>
    </source>
</reference>
<name>A0A202BDN8_CHRVL</name>
<comment type="caution">
    <text evidence="3">The sequence shown here is derived from an EMBL/GenBank/DDBJ whole genome shotgun (WGS) entry which is preliminary data.</text>
</comment>
<dbReference type="AlphaFoldDB" id="A0A202BDN8"/>
<keyword evidence="4" id="KW-1185">Reference proteome</keyword>
<proteinExistence type="predicted"/>
<evidence type="ECO:0008006" key="5">
    <source>
        <dbReference type="Google" id="ProtNLM"/>
    </source>
</evidence>
<evidence type="ECO:0000256" key="2">
    <source>
        <dbReference type="ARBA" id="ARBA00023163"/>
    </source>
</evidence>
<dbReference type="RefSeq" id="WP_087697532.1">
    <property type="nucleotide sequence ID" value="NZ_NHOO01000004.1"/>
</dbReference>
<evidence type="ECO:0000256" key="1">
    <source>
        <dbReference type="ARBA" id="ARBA00023015"/>
    </source>
</evidence>
<keyword evidence="1" id="KW-0805">Transcription regulation</keyword>
<dbReference type="InterPro" id="IPR013324">
    <property type="entry name" value="RNA_pol_sigma_r3/r4-like"/>
</dbReference>
<sequence length="82" mass="8836">MTPDLFDVLTSPAVLNLPGRNAQAARLVILDGMNMRDAAREHGITAGTVSRAVTRIRTAYEALEPLLRLPKIVPLPPCSSSQ</sequence>
<dbReference type="SUPFAM" id="SSF88659">
    <property type="entry name" value="Sigma3 and sigma4 domains of RNA polymerase sigma factors"/>
    <property type="match status" value="1"/>
</dbReference>
<evidence type="ECO:0000313" key="3">
    <source>
        <dbReference type="EMBL" id="OVE49470.1"/>
    </source>
</evidence>
<protein>
    <recommendedName>
        <fullName evidence="5">TrfB transcriptional repressor protein domain-containing protein</fullName>
    </recommendedName>
</protein>
<dbReference type="Gene3D" id="1.10.10.2690">
    <property type="match status" value="1"/>
</dbReference>
<dbReference type="Proteomes" id="UP000196342">
    <property type="component" value="Unassembled WGS sequence"/>
</dbReference>
<gene>
    <name evidence="3" type="ORF">CBW21_06195</name>
</gene>
<organism evidence="3 4">
    <name type="scientific">Chromobacterium violaceum</name>
    <dbReference type="NCBI Taxonomy" id="536"/>
    <lineage>
        <taxon>Bacteria</taxon>
        <taxon>Pseudomonadati</taxon>
        <taxon>Pseudomonadota</taxon>
        <taxon>Betaproteobacteria</taxon>
        <taxon>Neisseriales</taxon>
        <taxon>Chromobacteriaceae</taxon>
        <taxon>Chromobacterium</taxon>
    </lineage>
</organism>
<dbReference type="InterPro" id="IPR053721">
    <property type="entry name" value="Fimbrial_Adhesin_Reg"/>
</dbReference>
<accession>A0A202BDN8</accession>